<feature type="domain" description="O-antigen ligase-related" evidence="6">
    <location>
        <begin position="234"/>
        <end position="362"/>
    </location>
</feature>
<feature type="transmembrane region" description="Helical" evidence="5">
    <location>
        <begin position="118"/>
        <end position="136"/>
    </location>
</feature>
<feature type="transmembrane region" description="Helical" evidence="5">
    <location>
        <begin position="86"/>
        <end position="106"/>
    </location>
</feature>
<feature type="transmembrane region" description="Helical" evidence="5">
    <location>
        <begin position="143"/>
        <end position="163"/>
    </location>
</feature>
<evidence type="ECO:0000256" key="5">
    <source>
        <dbReference type="SAM" id="Phobius"/>
    </source>
</evidence>
<dbReference type="InterPro" id="IPR051533">
    <property type="entry name" value="WaaL-like"/>
</dbReference>
<dbReference type="Pfam" id="PF04932">
    <property type="entry name" value="Wzy_C"/>
    <property type="match status" value="1"/>
</dbReference>
<comment type="caution">
    <text evidence="7">The sequence shown here is derived from an EMBL/GenBank/DDBJ whole genome shotgun (WGS) entry which is preliminary data.</text>
</comment>
<dbReference type="GO" id="GO:0016874">
    <property type="term" value="F:ligase activity"/>
    <property type="evidence" value="ECO:0007669"/>
    <property type="project" value="UniProtKB-KW"/>
</dbReference>
<comment type="subcellular location">
    <subcellularLocation>
        <location evidence="1">Membrane</location>
        <topology evidence="1">Multi-pass membrane protein</topology>
    </subcellularLocation>
</comment>
<evidence type="ECO:0000256" key="4">
    <source>
        <dbReference type="ARBA" id="ARBA00023136"/>
    </source>
</evidence>
<proteinExistence type="predicted"/>
<keyword evidence="4 5" id="KW-0472">Membrane</keyword>
<feature type="transmembrane region" description="Helical" evidence="5">
    <location>
        <begin position="412"/>
        <end position="431"/>
    </location>
</feature>
<reference evidence="7 8" key="1">
    <citation type="submission" date="2024-09" db="EMBL/GenBank/DDBJ databases">
        <authorList>
            <person name="Sun Q."/>
            <person name="Mori K."/>
        </authorList>
    </citation>
    <scope>NUCLEOTIDE SEQUENCE [LARGE SCALE GENOMIC DNA]</scope>
    <source>
        <strain evidence="7 8">TBRC 1432</strain>
    </source>
</reference>
<keyword evidence="7" id="KW-0436">Ligase</keyword>
<evidence type="ECO:0000256" key="3">
    <source>
        <dbReference type="ARBA" id="ARBA00022989"/>
    </source>
</evidence>
<dbReference type="Proteomes" id="UP001589810">
    <property type="component" value="Unassembled WGS sequence"/>
</dbReference>
<protein>
    <submittedName>
        <fullName evidence="7">O-antigen ligase family protein</fullName>
    </submittedName>
</protein>
<sequence length="441" mass="46104">MTVAAAGRRTPASTVAAQALFRVSPHVILGGYALLLALPQNNVLVGGGGGITPARVVAGGALLWWLVARFAGGFKLAVGSNPVRRVLLLALGLFAAADAIAFIGGVQDSRISNADRGAMLFVLAVGAALLVCDGLSSTRALRAVFAGAVVGFTFSAVAAIAQFGTGLDLRKLTVFPGLAAQPLGDLALGRGGLERSIGFAGHPIELAATTVAMLPLALHLARYGRFKPLWWTCAVLLIGGPLVSISRTGLLGLVVIGVFLLPRYGLVRWLLVAGLLSSAVFAAGVIWPRLLDVLINTVAGSSKDSSIWSRLTKYDYVWSHFLAKPLGGQGLGTYVAPVQPYLDNQYLLTTVESGLPGLIGFVALLAVPLWWAFRLWRSRTIESPPQVRDAAWAVGVALLVCTLSFGTYDGLAFPQMAGISLLLVGCAGALYRIARRTEVAA</sequence>
<evidence type="ECO:0000313" key="8">
    <source>
        <dbReference type="Proteomes" id="UP001589810"/>
    </source>
</evidence>
<keyword evidence="8" id="KW-1185">Reference proteome</keyword>
<feature type="transmembrane region" description="Helical" evidence="5">
    <location>
        <begin position="355"/>
        <end position="375"/>
    </location>
</feature>
<dbReference type="PANTHER" id="PTHR37422">
    <property type="entry name" value="TEICHURONIC ACID BIOSYNTHESIS PROTEIN TUAE"/>
    <property type="match status" value="1"/>
</dbReference>
<dbReference type="RefSeq" id="WP_273936232.1">
    <property type="nucleotide sequence ID" value="NZ_CP097263.1"/>
</dbReference>
<feature type="transmembrane region" description="Helical" evidence="5">
    <location>
        <begin position="269"/>
        <end position="287"/>
    </location>
</feature>
<feature type="transmembrane region" description="Helical" evidence="5">
    <location>
        <begin position="387"/>
        <end position="406"/>
    </location>
</feature>
<evidence type="ECO:0000259" key="6">
    <source>
        <dbReference type="Pfam" id="PF04932"/>
    </source>
</evidence>
<feature type="transmembrane region" description="Helical" evidence="5">
    <location>
        <begin position="20"/>
        <end position="38"/>
    </location>
</feature>
<dbReference type="InterPro" id="IPR007016">
    <property type="entry name" value="O-antigen_ligase-rel_domated"/>
</dbReference>
<dbReference type="EMBL" id="JBHLUD010000021">
    <property type="protein sequence ID" value="MFC0549208.1"/>
    <property type="molecule type" value="Genomic_DNA"/>
</dbReference>
<dbReference type="PANTHER" id="PTHR37422:SF13">
    <property type="entry name" value="LIPOPOLYSACCHARIDE BIOSYNTHESIS PROTEIN PA4999-RELATED"/>
    <property type="match status" value="1"/>
</dbReference>
<organism evidence="7 8">
    <name type="scientific">Kutzneria chonburiensis</name>
    <dbReference type="NCBI Taxonomy" id="1483604"/>
    <lineage>
        <taxon>Bacteria</taxon>
        <taxon>Bacillati</taxon>
        <taxon>Actinomycetota</taxon>
        <taxon>Actinomycetes</taxon>
        <taxon>Pseudonocardiales</taxon>
        <taxon>Pseudonocardiaceae</taxon>
        <taxon>Kutzneria</taxon>
    </lineage>
</organism>
<feature type="transmembrane region" description="Helical" evidence="5">
    <location>
        <begin position="44"/>
        <end position="66"/>
    </location>
</feature>
<evidence type="ECO:0000256" key="1">
    <source>
        <dbReference type="ARBA" id="ARBA00004141"/>
    </source>
</evidence>
<feature type="transmembrane region" description="Helical" evidence="5">
    <location>
        <begin position="229"/>
        <end position="262"/>
    </location>
</feature>
<evidence type="ECO:0000313" key="7">
    <source>
        <dbReference type="EMBL" id="MFC0549208.1"/>
    </source>
</evidence>
<keyword evidence="3 5" id="KW-1133">Transmembrane helix</keyword>
<evidence type="ECO:0000256" key="2">
    <source>
        <dbReference type="ARBA" id="ARBA00022692"/>
    </source>
</evidence>
<gene>
    <name evidence="7" type="ORF">ACFFH7_47390</name>
</gene>
<name>A0ABV6N9H2_9PSEU</name>
<accession>A0ABV6N9H2</accession>
<keyword evidence="2 5" id="KW-0812">Transmembrane</keyword>